<evidence type="ECO:0000313" key="4">
    <source>
        <dbReference type="EMBL" id="KAF9964573.1"/>
    </source>
</evidence>
<feature type="region of interest" description="Disordered" evidence="2">
    <location>
        <begin position="71"/>
        <end position="162"/>
    </location>
</feature>
<dbReference type="GO" id="GO:0003677">
    <property type="term" value="F:DNA binding"/>
    <property type="evidence" value="ECO:0007669"/>
    <property type="project" value="UniProtKB-UniRule"/>
</dbReference>
<comment type="caution">
    <text evidence="4">The sequence shown here is derived from an EMBL/GenBank/DDBJ whole genome shotgun (WGS) entry which is preliminary data.</text>
</comment>
<gene>
    <name evidence="4" type="ORF">BGZ70_006245</name>
</gene>
<reference evidence="4" key="1">
    <citation type="journal article" date="2020" name="Fungal Divers.">
        <title>Resolving the Mortierellaceae phylogeny through synthesis of multi-gene phylogenetics and phylogenomics.</title>
        <authorList>
            <person name="Vandepol N."/>
            <person name="Liber J."/>
            <person name="Desiro A."/>
            <person name="Na H."/>
            <person name="Kennedy M."/>
            <person name="Barry K."/>
            <person name="Grigoriev I.V."/>
            <person name="Miller A.N."/>
            <person name="O'Donnell K."/>
            <person name="Stajich J.E."/>
            <person name="Bonito G."/>
        </authorList>
    </citation>
    <scope>NUCLEOTIDE SEQUENCE</scope>
    <source>
        <strain evidence="4">CK1249</strain>
    </source>
</reference>
<dbReference type="Gene3D" id="1.10.30.10">
    <property type="entry name" value="High mobility group box domain"/>
    <property type="match status" value="1"/>
</dbReference>
<feature type="compositionally biased region" description="Polar residues" evidence="2">
    <location>
        <begin position="290"/>
        <end position="317"/>
    </location>
</feature>
<proteinExistence type="predicted"/>
<protein>
    <recommendedName>
        <fullName evidence="3">HMG box domain-containing protein</fullName>
    </recommendedName>
</protein>
<keyword evidence="1" id="KW-0238">DNA-binding</keyword>
<feature type="domain" description="HMG box" evidence="3">
    <location>
        <begin position="210"/>
        <end position="278"/>
    </location>
</feature>
<feature type="non-terminal residue" evidence="4">
    <location>
        <position position="586"/>
    </location>
</feature>
<feature type="compositionally biased region" description="Basic and acidic residues" evidence="2">
    <location>
        <begin position="198"/>
        <end position="207"/>
    </location>
</feature>
<accession>A0A9P6M420</accession>
<feature type="compositionally biased region" description="Polar residues" evidence="2">
    <location>
        <begin position="184"/>
        <end position="197"/>
    </location>
</feature>
<dbReference type="InterPro" id="IPR036910">
    <property type="entry name" value="HMG_box_dom_sf"/>
</dbReference>
<feature type="compositionally biased region" description="Basic and acidic residues" evidence="2">
    <location>
        <begin position="321"/>
        <end position="337"/>
    </location>
</feature>
<dbReference type="Proteomes" id="UP000738359">
    <property type="component" value="Unassembled WGS sequence"/>
</dbReference>
<feature type="compositionally biased region" description="Basic residues" evidence="2">
    <location>
        <begin position="37"/>
        <end position="48"/>
    </location>
</feature>
<evidence type="ECO:0000256" key="2">
    <source>
        <dbReference type="SAM" id="MobiDB-lite"/>
    </source>
</evidence>
<sequence length="586" mass="63451">MADIFPPSLAFAGFCRKVKRTISLDHTECASKQLSKRTKCRSSKKRSLSPHASPSVSSQYFLETPSKSLTHANTAGSKARRSFPRSPAIVSSGGEWPALSESSEYNGDNGPADTALTNESDRASVSTTSGSLPSASRRRRSSATSSSTSSVEGTTMTTTTTSTTSTKPILFINNVAPVVPRPKPSTTVYVQSQSALQQKERKQLRERGKSKRSSNCFIKYRTYMHPLIVAKYGNQNNKEISKLAGRSWRNEPEHVKAIYRQQASEEKQRHESLFPSYVYTPAKHNHSKDSSTSTPQCLSAAKSPSPTSAVPTRSGTRSHSHTPDGHIEPESSHESVKRGKTSRRTQRSSSGTVSERPHSTEKPFVVTETPLHDFNGDSDLATHKRPSLKNKRQNGSNVSELNRSGSIVSTDTIIFATAATTTSALSSDQPNFVEPPCDPISSTVRPVVCAIDLPSTQSTGLEESWITLDLAQSLPSMSERPEVWESLFPSSMGYSLSPTGCMAAPTDPAPILSTRPISVPSHPLPSHPQHSNMALPVHNLEQSYNSLHQTLSWDLSGAAPGSLNPPTYDNSSASVDASMPLFSGQI</sequence>
<dbReference type="SUPFAM" id="SSF47095">
    <property type="entry name" value="HMG-box"/>
    <property type="match status" value="1"/>
</dbReference>
<feature type="compositionally biased region" description="Basic residues" evidence="2">
    <location>
        <begin position="383"/>
        <end position="392"/>
    </location>
</feature>
<dbReference type="CDD" id="cd01389">
    <property type="entry name" value="HMG-box_ROX1-like"/>
    <property type="match status" value="1"/>
</dbReference>
<dbReference type="InterPro" id="IPR009071">
    <property type="entry name" value="HMG_box_dom"/>
</dbReference>
<feature type="compositionally biased region" description="Low complexity" evidence="2">
    <location>
        <begin position="49"/>
        <end position="58"/>
    </location>
</feature>
<evidence type="ECO:0000313" key="5">
    <source>
        <dbReference type="Proteomes" id="UP000738359"/>
    </source>
</evidence>
<feature type="region of interest" description="Disordered" evidence="2">
    <location>
        <begin position="181"/>
        <end position="212"/>
    </location>
</feature>
<evidence type="ECO:0000259" key="3">
    <source>
        <dbReference type="PROSITE" id="PS50118"/>
    </source>
</evidence>
<dbReference type="Pfam" id="PF00505">
    <property type="entry name" value="HMG_box"/>
    <property type="match status" value="1"/>
</dbReference>
<keyword evidence="5" id="KW-1185">Reference proteome</keyword>
<keyword evidence="1" id="KW-0539">Nucleus</keyword>
<feature type="region of interest" description="Disordered" evidence="2">
    <location>
        <begin position="37"/>
        <end position="59"/>
    </location>
</feature>
<feature type="compositionally biased region" description="Low complexity" evidence="2">
    <location>
        <begin position="142"/>
        <end position="162"/>
    </location>
</feature>
<feature type="compositionally biased region" description="Polar residues" evidence="2">
    <location>
        <begin position="115"/>
        <end position="128"/>
    </location>
</feature>
<evidence type="ECO:0000256" key="1">
    <source>
        <dbReference type="PROSITE-ProRule" id="PRU00267"/>
    </source>
</evidence>
<organism evidence="4 5">
    <name type="scientific">Mortierella alpina</name>
    <name type="common">Oleaginous fungus</name>
    <name type="synonym">Mortierella renispora</name>
    <dbReference type="NCBI Taxonomy" id="64518"/>
    <lineage>
        <taxon>Eukaryota</taxon>
        <taxon>Fungi</taxon>
        <taxon>Fungi incertae sedis</taxon>
        <taxon>Mucoromycota</taxon>
        <taxon>Mortierellomycotina</taxon>
        <taxon>Mortierellomycetes</taxon>
        <taxon>Mortierellales</taxon>
        <taxon>Mortierellaceae</taxon>
        <taxon>Mortierella</taxon>
    </lineage>
</organism>
<dbReference type="OrthoDB" id="6247875at2759"/>
<dbReference type="GO" id="GO:0005634">
    <property type="term" value="C:nucleus"/>
    <property type="evidence" value="ECO:0007669"/>
    <property type="project" value="UniProtKB-UniRule"/>
</dbReference>
<dbReference type="AlphaFoldDB" id="A0A9P6M420"/>
<dbReference type="EMBL" id="JAAAHY010000348">
    <property type="protein sequence ID" value="KAF9964573.1"/>
    <property type="molecule type" value="Genomic_DNA"/>
</dbReference>
<dbReference type="PROSITE" id="PS50118">
    <property type="entry name" value="HMG_BOX_2"/>
    <property type="match status" value="1"/>
</dbReference>
<feature type="compositionally biased region" description="Polar residues" evidence="2">
    <location>
        <begin position="393"/>
        <end position="403"/>
    </location>
</feature>
<feature type="DNA-binding region" description="HMG box" evidence="1">
    <location>
        <begin position="210"/>
        <end position="278"/>
    </location>
</feature>
<feature type="region of interest" description="Disordered" evidence="2">
    <location>
        <begin position="280"/>
        <end position="403"/>
    </location>
</feature>
<dbReference type="SMART" id="SM00398">
    <property type="entry name" value="HMG"/>
    <property type="match status" value="1"/>
</dbReference>
<name>A0A9P6M420_MORAP</name>